<keyword evidence="9" id="KW-0472">Membrane</keyword>
<dbReference type="InterPro" id="IPR029044">
    <property type="entry name" value="Nucleotide-diphossugar_trans"/>
</dbReference>
<proteinExistence type="inferred from homology"/>
<evidence type="ECO:0000313" key="12">
    <source>
        <dbReference type="Proteomes" id="UP001489004"/>
    </source>
</evidence>
<dbReference type="Pfam" id="PF11051">
    <property type="entry name" value="Mannosyl_trans3"/>
    <property type="match status" value="2"/>
</dbReference>
<keyword evidence="4" id="KW-0808">Transferase</keyword>
<sequence>MDDHTRLFFEEEFDDVRCINLANRTYPTHHRVRKMSRFVFKAYAFYHASFSDILLLDADCIPVADPSRLFDSTEYQKSGNLFWPDFSLSMPAGAYGLFDLAVPTPNGNWWMAAESGQVLFNREQHADVLEWVWFLNLHGPDGLYKHMWGDKDSFQLAFHLAGKADDYRQVMVAPREVVCDRQDQDVKYLHTGMLQAQPDGQLAFMHRTDRGKFDPMSANFLTCDYVTEPLIEPRSQALFNNAGGFGFQDWGLDVGFKTQCNFTEPLSFHAECGLQLRSDKFPIAAIAIESYPKMQGIMLESYAAFRSIKAAIDAGELLTGACKGYDRATGMNC</sequence>
<evidence type="ECO:0000256" key="9">
    <source>
        <dbReference type="ARBA" id="ARBA00023136"/>
    </source>
</evidence>
<keyword evidence="6" id="KW-0735">Signal-anchor</keyword>
<evidence type="ECO:0000256" key="8">
    <source>
        <dbReference type="ARBA" id="ARBA00023034"/>
    </source>
</evidence>
<gene>
    <name evidence="11" type="ORF">WJX72_007665</name>
</gene>
<dbReference type="EMBL" id="JALJOR010000008">
    <property type="protein sequence ID" value="KAK9813024.1"/>
    <property type="molecule type" value="Genomic_DNA"/>
</dbReference>
<keyword evidence="7" id="KW-1133">Transmembrane helix</keyword>
<comment type="similarity">
    <text evidence="3">Belongs to the MNN1/MNT family.</text>
</comment>
<evidence type="ECO:0000313" key="11">
    <source>
        <dbReference type="EMBL" id="KAK9813024.1"/>
    </source>
</evidence>
<evidence type="ECO:0000256" key="4">
    <source>
        <dbReference type="ARBA" id="ARBA00022679"/>
    </source>
</evidence>
<dbReference type="Proteomes" id="UP001489004">
    <property type="component" value="Unassembled WGS sequence"/>
</dbReference>
<accession>A0AAW1PTS3</accession>
<evidence type="ECO:0000256" key="3">
    <source>
        <dbReference type="ARBA" id="ARBA00009105"/>
    </source>
</evidence>
<reference evidence="11 12" key="1">
    <citation type="journal article" date="2024" name="Nat. Commun.">
        <title>Phylogenomics reveals the evolutionary origins of lichenization in chlorophyte algae.</title>
        <authorList>
            <person name="Puginier C."/>
            <person name="Libourel C."/>
            <person name="Otte J."/>
            <person name="Skaloud P."/>
            <person name="Haon M."/>
            <person name="Grisel S."/>
            <person name="Petersen M."/>
            <person name="Berrin J.G."/>
            <person name="Delaux P.M."/>
            <person name="Dal Grande F."/>
            <person name="Keller J."/>
        </authorList>
    </citation>
    <scope>NUCLEOTIDE SEQUENCE [LARGE SCALE GENOMIC DNA]</scope>
    <source>
        <strain evidence="11 12">SAG 2043</strain>
    </source>
</reference>
<organism evidence="11 12">
    <name type="scientific">[Myrmecia] bisecta</name>
    <dbReference type="NCBI Taxonomy" id="41462"/>
    <lineage>
        <taxon>Eukaryota</taxon>
        <taxon>Viridiplantae</taxon>
        <taxon>Chlorophyta</taxon>
        <taxon>core chlorophytes</taxon>
        <taxon>Trebouxiophyceae</taxon>
        <taxon>Trebouxiales</taxon>
        <taxon>Trebouxiaceae</taxon>
        <taxon>Myrmecia</taxon>
    </lineage>
</organism>
<keyword evidence="12" id="KW-1185">Reference proteome</keyword>
<dbReference type="GO" id="GO:0000026">
    <property type="term" value="F:alpha-1,2-mannosyltransferase activity"/>
    <property type="evidence" value="ECO:0007669"/>
    <property type="project" value="TreeGrafter"/>
</dbReference>
<evidence type="ECO:0000256" key="10">
    <source>
        <dbReference type="ARBA" id="ARBA00037847"/>
    </source>
</evidence>
<comment type="caution">
    <text evidence="11">The sequence shown here is derived from an EMBL/GenBank/DDBJ whole genome shotgun (WGS) entry which is preliminary data.</text>
</comment>
<evidence type="ECO:0000256" key="6">
    <source>
        <dbReference type="ARBA" id="ARBA00022968"/>
    </source>
</evidence>
<evidence type="ECO:0000256" key="1">
    <source>
        <dbReference type="ARBA" id="ARBA00004394"/>
    </source>
</evidence>
<dbReference type="GO" id="GO:0046354">
    <property type="term" value="P:mannan biosynthetic process"/>
    <property type="evidence" value="ECO:0007669"/>
    <property type="project" value="TreeGrafter"/>
</dbReference>
<dbReference type="AlphaFoldDB" id="A0AAW1PTS3"/>
<evidence type="ECO:0000256" key="2">
    <source>
        <dbReference type="ARBA" id="ARBA00004606"/>
    </source>
</evidence>
<keyword evidence="8" id="KW-0333">Golgi apparatus</keyword>
<dbReference type="GO" id="GO:0000139">
    <property type="term" value="C:Golgi membrane"/>
    <property type="evidence" value="ECO:0007669"/>
    <property type="project" value="UniProtKB-SubCell"/>
</dbReference>
<protein>
    <submittedName>
        <fullName evidence="11">Uncharacterized protein</fullName>
    </submittedName>
</protein>
<comment type="subcellular location">
    <subcellularLocation>
        <location evidence="10">Endomembrane system</location>
        <topology evidence="10">Single-pass membrane protein</topology>
    </subcellularLocation>
    <subcellularLocation>
        <location evidence="1">Golgi apparatus membrane</location>
    </subcellularLocation>
    <subcellularLocation>
        <location evidence="2">Membrane</location>
        <topology evidence="2">Single-pass type II membrane protein</topology>
    </subcellularLocation>
</comment>
<dbReference type="SUPFAM" id="SSF53448">
    <property type="entry name" value="Nucleotide-diphospho-sugar transferases"/>
    <property type="match status" value="1"/>
</dbReference>
<dbReference type="PANTHER" id="PTHR31646:SF1">
    <property type="entry name" value="ALPHA-1,2-MANNOSYLTRANSFERASE MNN2"/>
    <property type="match status" value="1"/>
</dbReference>
<keyword evidence="5" id="KW-0812">Transmembrane</keyword>
<evidence type="ECO:0000256" key="7">
    <source>
        <dbReference type="ARBA" id="ARBA00022989"/>
    </source>
</evidence>
<name>A0AAW1PTS3_9CHLO</name>
<dbReference type="InterPro" id="IPR022751">
    <property type="entry name" value="Alpha_mannosyltransferase"/>
</dbReference>
<dbReference type="PANTHER" id="PTHR31646">
    <property type="entry name" value="ALPHA-1,2-MANNOSYLTRANSFERASE MNN2"/>
    <property type="match status" value="1"/>
</dbReference>
<evidence type="ECO:0000256" key="5">
    <source>
        <dbReference type="ARBA" id="ARBA00022692"/>
    </source>
</evidence>